<dbReference type="InterPro" id="IPR050669">
    <property type="entry name" value="Hemerythrin"/>
</dbReference>
<comment type="caution">
    <text evidence="5">The sequence shown here is derived from an EMBL/GenBank/DDBJ whole genome shotgun (WGS) entry which is preliminary data.</text>
</comment>
<protein>
    <submittedName>
        <fullName evidence="5">Hemerythrin</fullName>
    </submittedName>
</protein>
<sequence length="127" mass="14000">MPWNERFTLGVAEMDATHHEFVALADALQAASDDEFPPLFAKLHEHTRLHFEHEGKLMKACRFPAIGEHNSEHLRVLGELAHFARGVAAGRLGSARAYAKGLPDWFGSHLATMDSALAACLKQKMPA</sequence>
<evidence type="ECO:0000256" key="1">
    <source>
        <dbReference type="ARBA" id="ARBA00010587"/>
    </source>
</evidence>
<evidence type="ECO:0000313" key="6">
    <source>
        <dbReference type="Proteomes" id="UP000070186"/>
    </source>
</evidence>
<dbReference type="SUPFAM" id="SSF47188">
    <property type="entry name" value="Hemerythrin-like"/>
    <property type="match status" value="1"/>
</dbReference>
<dbReference type="RefSeq" id="WP_066881877.1">
    <property type="nucleotide sequence ID" value="NZ_LODL01000013.1"/>
</dbReference>
<dbReference type="PANTHER" id="PTHR37164:SF1">
    <property type="entry name" value="BACTERIOHEMERYTHRIN"/>
    <property type="match status" value="1"/>
</dbReference>
<feature type="domain" description="Hemerythrin-like" evidence="4">
    <location>
        <begin position="10"/>
        <end position="119"/>
    </location>
</feature>
<dbReference type="AlphaFoldDB" id="A0A133XK59"/>
<keyword evidence="2" id="KW-0479">Metal-binding</keyword>
<keyword evidence="3" id="KW-0408">Iron</keyword>
<dbReference type="InterPro" id="IPR012312">
    <property type="entry name" value="Hemerythrin-like"/>
</dbReference>
<reference evidence="5 6" key="1">
    <citation type="submission" date="2015-12" db="EMBL/GenBank/DDBJ databases">
        <title>Nitrous oxide reduction kinetics distinguish bacteria harboring typical versus atypical NosZ.</title>
        <authorList>
            <person name="Yoon S."/>
            <person name="Nissen S."/>
            <person name="Park D."/>
            <person name="Sanford R.A."/>
            <person name="Loeffler F.E."/>
        </authorList>
    </citation>
    <scope>NUCLEOTIDE SEQUENCE [LARGE SCALE GENOMIC DNA]</scope>
    <source>
        <strain evidence="5 6">ATCC BAA-841</strain>
    </source>
</reference>
<dbReference type="Gene3D" id="1.20.120.50">
    <property type="entry name" value="Hemerythrin-like"/>
    <property type="match status" value="1"/>
</dbReference>
<dbReference type="Proteomes" id="UP000070186">
    <property type="component" value="Unassembled WGS sequence"/>
</dbReference>
<dbReference type="EMBL" id="LODL01000013">
    <property type="protein sequence ID" value="KXB31332.1"/>
    <property type="molecule type" value="Genomic_DNA"/>
</dbReference>
<dbReference type="STRING" id="281362.AT959_06540"/>
<dbReference type="NCBIfam" id="TIGR02481">
    <property type="entry name" value="hemeryth_dom"/>
    <property type="match status" value="1"/>
</dbReference>
<dbReference type="GO" id="GO:0046872">
    <property type="term" value="F:metal ion binding"/>
    <property type="evidence" value="ECO:0007669"/>
    <property type="project" value="UniProtKB-KW"/>
</dbReference>
<dbReference type="CDD" id="cd12107">
    <property type="entry name" value="Hemerythrin"/>
    <property type="match status" value="1"/>
</dbReference>
<gene>
    <name evidence="5" type="ORF">AT959_06540</name>
</gene>
<evidence type="ECO:0000256" key="3">
    <source>
        <dbReference type="ARBA" id="ARBA00023004"/>
    </source>
</evidence>
<dbReference type="InterPro" id="IPR012827">
    <property type="entry name" value="Hemerythrin_metal-bd"/>
</dbReference>
<dbReference type="InterPro" id="IPR035938">
    <property type="entry name" value="Hemerythrin-like_sf"/>
</dbReference>
<accession>A0A133XK59</accession>
<dbReference type="PANTHER" id="PTHR37164">
    <property type="entry name" value="BACTERIOHEMERYTHRIN"/>
    <property type="match status" value="1"/>
</dbReference>
<evidence type="ECO:0000313" key="5">
    <source>
        <dbReference type="EMBL" id="KXB31332.1"/>
    </source>
</evidence>
<comment type="similarity">
    <text evidence="1">Belongs to the hemerythrin family.</text>
</comment>
<name>A0A133XK59_9RHOO</name>
<organism evidence="5 6">
    <name type="scientific">Dechloromonas denitrificans</name>
    <dbReference type="NCBI Taxonomy" id="281362"/>
    <lineage>
        <taxon>Bacteria</taxon>
        <taxon>Pseudomonadati</taxon>
        <taxon>Pseudomonadota</taxon>
        <taxon>Betaproteobacteria</taxon>
        <taxon>Rhodocyclales</taxon>
        <taxon>Azonexaceae</taxon>
        <taxon>Dechloromonas</taxon>
    </lineage>
</organism>
<evidence type="ECO:0000259" key="4">
    <source>
        <dbReference type="Pfam" id="PF01814"/>
    </source>
</evidence>
<evidence type="ECO:0000256" key="2">
    <source>
        <dbReference type="ARBA" id="ARBA00022723"/>
    </source>
</evidence>
<keyword evidence="6" id="KW-1185">Reference proteome</keyword>
<proteinExistence type="inferred from homology"/>
<dbReference type="Pfam" id="PF01814">
    <property type="entry name" value="Hemerythrin"/>
    <property type="match status" value="1"/>
</dbReference>